<evidence type="ECO:0000313" key="2">
    <source>
        <dbReference type="Proteomes" id="UP001057375"/>
    </source>
</evidence>
<dbReference type="Proteomes" id="UP001057375">
    <property type="component" value="Unassembled WGS sequence"/>
</dbReference>
<accession>A0ABQ5KNK6</accession>
<sequence>MRYELPGSVSMAILVSDVVDPLGRSSEVEIFEG</sequence>
<name>A0ABQ5KNK6_9EUKA</name>
<gene>
    <name evidence="1" type="ORF">ADUPG1_002740</name>
</gene>
<feature type="non-terminal residue" evidence="1">
    <location>
        <position position="33"/>
    </location>
</feature>
<keyword evidence="2" id="KW-1185">Reference proteome</keyword>
<proteinExistence type="predicted"/>
<reference evidence="1" key="1">
    <citation type="submission" date="2022-03" db="EMBL/GenBank/DDBJ databases">
        <title>Draft genome sequence of Aduncisulcus paluster, a free-living microaerophilic Fornicata.</title>
        <authorList>
            <person name="Yuyama I."/>
            <person name="Kume K."/>
            <person name="Tamura T."/>
            <person name="Inagaki Y."/>
            <person name="Hashimoto T."/>
        </authorList>
    </citation>
    <scope>NUCLEOTIDE SEQUENCE</scope>
    <source>
        <strain evidence="1">NY0171</strain>
    </source>
</reference>
<evidence type="ECO:0000313" key="1">
    <source>
        <dbReference type="EMBL" id="GKT34102.1"/>
    </source>
</evidence>
<dbReference type="EMBL" id="BQXS01003359">
    <property type="protein sequence ID" value="GKT34102.1"/>
    <property type="molecule type" value="Genomic_DNA"/>
</dbReference>
<organism evidence="1 2">
    <name type="scientific">Aduncisulcus paluster</name>
    <dbReference type="NCBI Taxonomy" id="2918883"/>
    <lineage>
        <taxon>Eukaryota</taxon>
        <taxon>Metamonada</taxon>
        <taxon>Carpediemonas-like organisms</taxon>
        <taxon>Aduncisulcus</taxon>
    </lineage>
</organism>
<comment type="caution">
    <text evidence="1">The sequence shown here is derived from an EMBL/GenBank/DDBJ whole genome shotgun (WGS) entry which is preliminary data.</text>
</comment>
<protein>
    <submittedName>
        <fullName evidence="1">Uncharacterized protein</fullName>
    </submittedName>
</protein>